<evidence type="ECO:0000313" key="2">
    <source>
        <dbReference type="WBParaSite" id="PSU_v2.g2992.t1"/>
    </source>
</evidence>
<evidence type="ECO:0000313" key="1">
    <source>
        <dbReference type="Proteomes" id="UP000887577"/>
    </source>
</evidence>
<proteinExistence type="predicted"/>
<dbReference type="AlphaFoldDB" id="A0A914YTJ6"/>
<protein>
    <submittedName>
        <fullName evidence="2">Uncharacterized protein</fullName>
    </submittedName>
</protein>
<organism evidence="1 2">
    <name type="scientific">Panagrolaimus superbus</name>
    <dbReference type="NCBI Taxonomy" id="310955"/>
    <lineage>
        <taxon>Eukaryota</taxon>
        <taxon>Metazoa</taxon>
        <taxon>Ecdysozoa</taxon>
        <taxon>Nematoda</taxon>
        <taxon>Chromadorea</taxon>
        <taxon>Rhabditida</taxon>
        <taxon>Tylenchina</taxon>
        <taxon>Panagrolaimomorpha</taxon>
        <taxon>Panagrolaimoidea</taxon>
        <taxon>Panagrolaimidae</taxon>
        <taxon>Panagrolaimus</taxon>
    </lineage>
</organism>
<name>A0A914YTJ6_9BILA</name>
<keyword evidence="1" id="KW-1185">Reference proteome</keyword>
<accession>A0A914YTJ6</accession>
<sequence length="240" mass="27631">MVIKSSGAFRTALGRVRGFAVKHIDRYKDLLDGTALPWNDDLIISMHSVMALMEKDVLQFGKLWDKWEAYVDSIEDDAKQEDEQTLYDEWQSKEEYTDVVENLEEYISRIKMSTSLSIPIPVDRSSVASTQQGEANLDNDLQSTAHKNVVNDAVAQFDNESQRSSMFTLNLQPRLPIAKSKKKVETYITTPIPTLNITKFRGDRMEWDGFWQRFNYAVHSKAYPKIEKLYALLNLLDGPR</sequence>
<dbReference type="WBParaSite" id="PSU_v2.g2992.t1">
    <property type="protein sequence ID" value="PSU_v2.g2992.t1"/>
    <property type="gene ID" value="PSU_v2.g2992"/>
</dbReference>
<reference evidence="2" key="1">
    <citation type="submission" date="2022-11" db="UniProtKB">
        <authorList>
            <consortium name="WormBaseParasite"/>
        </authorList>
    </citation>
    <scope>IDENTIFICATION</scope>
</reference>
<dbReference type="Proteomes" id="UP000887577">
    <property type="component" value="Unplaced"/>
</dbReference>